<dbReference type="RefSeq" id="WP_284921656.1">
    <property type="nucleotide sequence ID" value="NZ_CP126980.1"/>
</dbReference>
<dbReference type="Proteomes" id="UP001240150">
    <property type="component" value="Chromosome"/>
</dbReference>
<evidence type="ECO:0000313" key="2">
    <source>
        <dbReference type="EMBL" id="WIN00169.1"/>
    </source>
</evidence>
<keyword evidence="3" id="KW-1185">Reference proteome</keyword>
<name>A0ABY8WU24_9ACTN</name>
<proteinExistence type="predicted"/>
<feature type="compositionally biased region" description="Low complexity" evidence="1">
    <location>
        <begin position="37"/>
        <end position="54"/>
    </location>
</feature>
<accession>A0ABY8WU24</accession>
<sequence length="54" mass="5940">MCLAANDIRMLADHADEIRGAIDRDLSRLRDELPGGRSSSSPTMTWSISRSVAH</sequence>
<feature type="region of interest" description="Disordered" evidence="1">
    <location>
        <begin position="30"/>
        <end position="54"/>
    </location>
</feature>
<reference evidence="2 3" key="1">
    <citation type="submission" date="2023-06" db="EMBL/GenBank/DDBJ databases">
        <authorList>
            <person name="Yushchuk O."/>
            <person name="Binda E."/>
            <person name="Ruckert-Reed C."/>
            <person name="Fedorenko V."/>
            <person name="Kalinowski J."/>
            <person name="Marinelli F."/>
        </authorList>
    </citation>
    <scope>NUCLEOTIDE SEQUENCE [LARGE SCALE GENOMIC DNA]</scope>
    <source>
        <strain evidence="2 3">NRRL 3884</strain>
    </source>
</reference>
<evidence type="ECO:0000313" key="3">
    <source>
        <dbReference type="Proteomes" id="UP001240150"/>
    </source>
</evidence>
<organism evidence="2 3">
    <name type="scientific">Actinoplanes oblitus</name>
    <dbReference type="NCBI Taxonomy" id="3040509"/>
    <lineage>
        <taxon>Bacteria</taxon>
        <taxon>Bacillati</taxon>
        <taxon>Actinomycetota</taxon>
        <taxon>Actinomycetes</taxon>
        <taxon>Micromonosporales</taxon>
        <taxon>Micromonosporaceae</taxon>
        <taxon>Actinoplanes</taxon>
    </lineage>
</organism>
<dbReference type="EMBL" id="CP126980">
    <property type="protein sequence ID" value="WIN00169.1"/>
    <property type="molecule type" value="Genomic_DNA"/>
</dbReference>
<gene>
    <name evidence="2" type="ORF">ACTOB_003863</name>
</gene>
<evidence type="ECO:0000256" key="1">
    <source>
        <dbReference type="SAM" id="MobiDB-lite"/>
    </source>
</evidence>
<protein>
    <submittedName>
        <fullName evidence="2">Uncharacterized protein</fullName>
    </submittedName>
</protein>